<proteinExistence type="predicted"/>
<comment type="caution">
    <text evidence="2">The sequence shown here is derived from an EMBL/GenBank/DDBJ whole genome shotgun (WGS) entry which is preliminary data.</text>
</comment>
<evidence type="ECO:0000313" key="3">
    <source>
        <dbReference type="Proteomes" id="UP001361570"/>
    </source>
</evidence>
<keyword evidence="3" id="KW-1185">Reference proteome</keyword>
<keyword evidence="1" id="KW-1133">Transmembrane helix</keyword>
<feature type="transmembrane region" description="Helical" evidence="1">
    <location>
        <begin position="108"/>
        <end position="124"/>
    </location>
</feature>
<evidence type="ECO:0000313" key="2">
    <source>
        <dbReference type="EMBL" id="MEI4273797.1"/>
    </source>
</evidence>
<evidence type="ECO:0000256" key="1">
    <source>
        <dbReference type="SAM" id="Phobius"/>
    </source>
</evidence>
<sequence length="134" mass="13351">MTTPAPAPRGPGRVPPLVVAAVALAGLQALFCLLPGLNGLGLGLAGGSVVAFVVGGLYLVLSAAAVLGSVRLYRGLDGRLLTLAAVALVVVWSVNLVLAVVLAGTVDVLSVLLLGLAVGVVVLTRKPEVRTWAA</sequence>
<dbReference type="Proteomes" id="UP001361570">
    <property type="component" value="Unassembled WGS sequence"/>
</dbReference>
<organism evidence="2 3">
    <name type="scientific">Klenkia sesuvii</name>
    <dbReference type="NCBI Taxonomy" id="3103137"/>
    <lineage>
        <taxon>Bacteria</taxon>
        <taxon>Bacillati</taxon>
        <taxon>Actinomycetota</taxon>
        <taxon>Actinomycetes</taxon>
        <taxon>Geodermatophilales</taxon>
        <taxon>Geodermatophilaceae</taxon>
        <taxon>Klenkia</taxon>
    </lineage>
</organism>
<name>A0ABU8E0I1_9ACTN</name>
<evidence type="ECO:0008006" key="4">
    <source>
        <dbReference type="Google" id="ProtNLM"/>
    </source>
</evidence>
<protein>
    <recommendedName>
        <fullName evidence="4">Integral membrane protein</fullName>
    </recommendedName>
</protein>
<reference evidence="2 3" key="1">
    <citation type="submission" date="2024-03" db="EMBL/GenBank/DDBJ databases">
        <title>Draft genome sequence of Klenkia sp. LSe6-5.</title>
        <authorList>
            <person name="Duangmal K."/>
            <person name="Chantavorakit T."/>
        </authorList>
    </citation>
    <scope>NUCLEOTIDE SEQUENCE [LARGE SCALE GENOMIC DNA]</scope>
    <source>
        <strain evidence="2 3">LSe6-5</strain>
    </source>
</reference>
<dbReference type="EMBL" id="JBAPLU010000026">
    <property type="protein sequence ID" value="MEI4273797.1"/>
    <property type="molecule type" value="Genomic_DNA"/>
</dbReference>
<accession>A0ABU8E0I1</accession>
<feature type="transmembrane region" description="Helical" evidence="1">
    <location>
        <begin position="49"/>
        <end position="68"/>
    </location>
</feature>
<gene>
    <name evidence="2" type="ORF">TEK04_18915</name>
</gene>
<keyword evidence="1" id="KW-0812">Transmembrane</keyword>
<feature type="transmembrane region" description="Helical" evidence="1">
    <location>
        <begin position="80"/>
        <end position="102"/>
    </location>
</feature>
<feature type="transmembrane region" description="Helical" evidence="1">
    <location>
        <begin position="17"/>
        <end position="37"/>
    </location>
</feature>
<keyword evidence="1" id="KW-0472">Membrane</keyword>